<evidence type="ECO:0000256" key="2">
    <source>
        <dbReference type="ARBA" id="ARBA00022737"/>
    </source>
</evidence>
<dbReference type="SUPFAM" id="SSF54695">
    <property type="entry name" value="POZ domain"/>
    <property type="match status" value="1"/>
</dbReference>
<keyword evidence="4" id="KW-1185">Reference proteome</keyword>
<dbReference type="InterPro" id="IPR011705">
    <property type="entry name" value="BACK"/>
</dbReference>
<dbReference type="InterPro" id="IPR000210">
    <property type="entry name" value="BTB/POZ_dom"/>
</dbReference>
<keyword evidence="2" id="KW-0677">Repeat</keyword>
<gene>
    <name evidence="5" type="primary">LOC116292628</name>
</gene>
<sequence>MFASSFTETEKSEIVLREVEPAGVKAILNYFYTATIELDSSNFEAIFATANLWQVEFVLQACEHFLEQELSTSNCLGIQILVNANLTFTERLRKLVDGYVNAHFMEICEEEEILTIPKEHFKFLLVKDELCVSFEEFLFESVLRWLKHDVNIRGCYATELMSAVRLGLLRKDFIQEILLREKTILENSSLNQLLNSVVKFLHGDQSVKISEYLTRKRKCEVLYVFGGFSSNSHRLRPAKAIDSVEFLNVLQEKWENFPEAKLPDAKETQFKLVAGDGYLYAVGHKIFSFCLKRLVWEKLYPKSMGFRPLDIKNAGVCFSNGCIYVIGGVKGAQKFNPSDCTWYKISSSSNGLVEEHYRPGVCAHDDVIYVIGGCDSSYNDGKDSVESFVVESGVWLRKACMCTARWGLEAIPLKDRIFAVGGYNTEERCALNTVEVFTPSTDTWQNTSPLTAPRRRFGSAVVNGMIYVVGGYEVESVEYYDEVKERWVVVNGLTINRFDCSCWSMQPPNCL</sequence>
<keyword evidence="1" id="KW-0880">Kelch repeat</keyword>
<dbReference type="Pfam" id="PF24681">
    <property type="entry name" value="Kelch_KLHDC2_KLHL20_DRC7"/>
    <property type="match status" value="1"/>
</dbReference>
<dbReference type="Pfam" id="PF07707">
    <property type="entry name" value="BACK"/>
    <property type="match status" value="1"/>
</dbReference>
<evidence type="ECO:0000256" key="1">
    <source>
        <dbReference type="ARBA" id="ARBA00022441"/>
    </source>
</evidence>
<evidence type="ECO:0000313" key="4">
    <source>
        <dbReference type="Proteomes" id="UP000515163"/>
    </source>
</evidence>
<protein>
    <submittedName>
        <fullName evidence="5">Kelch-like protein 3</fullName>
    </submittedName>
</protein>
<evidence type="ECO:0000259" key="3">
    <source>
        <dbReference type="PROSITE" id="PS50097"/>
    </source>
</evidence>
<dbReference type="SMART" id="SM00612">
    <property type="entry name" value="Kelch"/>
    <property type="match status" value="5"/>
</dbReference>
<proteinExistence type="predicted"/>
<reference evidence="5" key="1">
    <citation type="submission" date="2025-08" db="UniProtKB">
        <authorList>
            <consortium name="RefSeq"/>
        </authorList>
    </citation>
    <scope>IDENTIFICATION</scope>
    <source>
        <tissue evidence="5">Tentacle</tissue>
    </source>
</reference>
<name>A0A6P8HHF6_ACTTE</name>
<dbReference type="InterPro" id="IPR017096">
    <property type="entry name" value="BTB-kelch_protein"/>
</dbReference>
<dbReference type="KEGG" id="aten:116292628"/>
<dbReference type="SUPFAM" id="SSF117281">
    <property type="entry name" value="Kelch motif"/>
    <property type="match status" value="1"/>
</dbReference>
<dbReference type="Proteomes" id="UP000515163">
    <property type="component" value="Unplaced"/>
</dbReference>
<dbReference type="InterPro" id="IPR006652">
    <property type="entry name" value="Kelch_1"/>
</dbReference>
<dbReference type="GeneID" id="116292628"/>
<evidence type="ECO:0000313" key="5">
    <source>
        <dbReference type="RefSeq" id="XP_031555834.1"/>
    </source>
</evidence>
<dbReference type="RefSeq" id="XP_031555834.1">
    <property type="nucleotide sequence ID" value="XM_031699974.1"/>
</dbReference>
<dbReference type="InterPro" id="IPR015915">
    <property type="entry name" value="Kelch-typ_b-propeller"/>
</dbReference>
<organism evidence="4 5">
    <name type="scientific">Actinia tenebrosa</name>
    <name type="common">Australian red waratah sea anemone</name>
    <dbReference type="NCBI Taxonomy" id="6105"/>
    <lineage>
        <taxon>Eukaryota</taxon>
        <taxon>Metazoa</taxon>
        <taxon>Cnidaria</taxon>
        <taxon>Anthozoa</taxon>
        <taxon>Hexacorallia</taxon>
        <taxon>Actiniaria</taxon>
        <taxon>Actiniidae</taxon>
        <taxon>Actinia</taxon>
    </lineage>
</organism>
<dbReference type="Pfam" id="PF00651">
    <property type="entry name" value="BTB"/>
    <property type="match status" value="1"/>
</dbReference>
<dbReference type="PROSITE" id="PS50097">
    <property type="entry name" value="BTB"/>
    <property type="match status" value="1"/>
</dbReference>
<dbReference type="Gene3D" id="1.25.40.420">
    <property type="match status" value="1"/>
</dbReference>
<dbReference type="SMART" id="SM00875">
    <property type="entry name" value="BACK"/>
    <property type="match status" value="1"/>
</dbReference>
<dbReference type="Gene3D" id="2.120.10.80">
    <property type="entry name" value="Kelch-type beta propeller"/>
    <property type="match status" value="1"/>
</dbReference>
<accession>A0A6P8HHF6</accession>
<dbReference type="InterPro" id="IPR011333">
    <property type="entry name" value="SKP1/BTB/POZ_sf"/>
</dbReference>
<dbReference type="Gene3D" id="3.30.710.10">
    <property type="entry name" value="Potassium Channel Kv1.1, Chain A"/>
    <property type="match status" value="1"/>
</dbReference>
<feature type="domain" description="BTB" evidence="3">
    <location>
        <begin position="1"/>
        <end position="40"/>
    </location>
</feature>
<dbReference type="PANTHER" id="PTHR24412:SF497">
    <property type="entry name" value="KELCH-LIKE PROTEIN 18"/>
    <property type="match status" value="1"/>
</dbReference>
<dbReference type="InParanoid" id="A0A6P8HHF6"/>
<dbReference type="PIRSF" id="PIRSF037037">
    <property type="entry name" value="Kelch-like_protein_gigaxonin"/>
    <property type="match status" value="1"/>
</dbReference>
<dbReference type="AlphaFoldDB" id="A0A6P8HHF6"/>
<dbReference type="OrthoDB" id="6359816at2759"/>
<dbReference type="PANTHER" id="PTHR24412">
    <property type="entry name" value="KELCH PROTEIN"/>
    <property type="match status" value="1"/>
</dbReference>